<dbReference type="InterPro" id="IPR002347">
    <property type="entry name" value="SDR_fam"/>
</dbReference>
<keyword evidence="3" id="KW-0560">Oxidoreductase</keyword>
<dbReference type="EMBL" id="FUYE01000003">
    <property type="protein sequence ID" value="SKA85390.1"/>
    <property type="molecule type" value="Genomic_DNA"/>
</dbReference>
<dbReference type="Pfam" id="PF00106">
    <property type="entry name" value="adh_short"/>
    <property type="match status" value="1"/>
</dbReference>
<dbReference type="PANTHER" id="PTHR43490">
    <property type="entry name" value="(+)-NEOMENTHOL DEHYDROGENASE"/>
    <property type="match status" value="1"/>
</dbReference>
<dbReference type="OrthoDB" id="5786478at2"/>
<dbReference type="PRINTS" id="PR00080">
    <property type="entry name" value="SDRFAMILY"/>
</dbReference>
<dbReference type="CDD" id="cd05324">
    <property type="entry name" value="carb_red_PTCR-like_SDR_c"/>
    <property type="match status" value="1"/>
</dbReference>
<evidence type="ECO:0000256" key="2">
    <source>
        <dbReference type="ARBA" id="ARBA00022857"/>
    </source>
</evidence>
<comment type="similarity">
    <text evidence="1 4">Belongs to the short-chain dehydrogenases/reductases (SDR) family.</text>
</comment>
<dbReference type="Proteomes" id="UP000190774">
    <property type="component" value="Unassembled WGS sequence"/>
</dbReference>
<evidence type="ECO:0000256" key="1">
    <source>
        <dbReference type="ARBA" id="ARBA00006484"/>
    </source>
</evidence>
<evidence type="ECO:0000256" key="4">
    <source>
        <dbReference type="RuleBase" id="RU000363"/>
    </source>
</evidence>
<accession>A0A1T4X6T5</accession>
<evidence type="ECO:0000256" key="3">
    <source>
        <dbReference type="ARBA" id="ARBA00023002"/>
    </source>
</evidence>
<evidence type="ECO:0000313" key="5">
    <source>
        <dbReference type="EMBL" id="SKA85390.1"/>
    </source>
</evidence>
<gene>
    <name evidence="5" type="ORF">SAMN02745166_01140</name>
</gene>
<organism evidence="5 6">
    <name type="scientific">Prosthecobacter debontii</name>
    <dbReference type="NCBI Taxonomy" id="48467"/>
    <lineage>
        <taxon>Bacteria</taxon>
        <taxon>Pseudomonadati</taxon>
        <taxon>Verrucomicrobiota</taxon>
        <taxon>Verrucomicrobiia</taxon>
        <taxon>Verrucomicrobiales</taxon>
        <taxon>Verrucomicrobiaceae</taxon>
        <taxon>Prosthecobacter</taxon>
    </lineage>
</organism>
<dbReference type="PANTHER" id="PTHR43490:SF99">
    <property type="entry name" value="SHORT-CHAIN DEHYDROGENASE_REDUCTASE"/>
    <property type="match status" value="1"/>
</dbReference>
<dbReference type="InterPro" id="IPR036291">
    <property type="entry name" value="NAD(P)-bd_dom_sf"/>
</dbReference>
<dbReference type="STRING" id="48467.SAMN02745166_01140"/>
<dbReference type="RefSeq" id="WP_078812347.1">
    <property type="nucleotide sequence ID" value="NZ_FUYE01000003.1"/>
</dbReference>
<evidence type="ECO:0000313" key="6">
    <source>
        <dbReference type="Proteomes" id="UP000190774"/>
    </source>
</evidence>
<dbReference type="GO" id="GO:0016616">
    <property type="term" value="F:oxidoreductase activity, acting on the CH-OH group of donors, NAD or NADP as acceptor"/>
    <property type="evidence" value="ECO:0007669"/>
    <property type="project" value="InterPro"/>
</dbReference>
<proteinExistence type="inferred from homology"/>
<name>A0A1T4X6T5_9BACT</name>
<dbReference type="SUPFAM" id="SSF51735">
    <property type="entry name" value="NAD(P)-binding Rossmann-fold domains"/>
    <property type="match status" value="1"/>
</dbReference>
<dbReference type="Gene3D" id="3.40.50.720">
    <property type="entry name" value="NAD(P)-binding Rossmann-like Domain"/>
    <property type="match status" value="1"/>
</dbReference>
<dbReference type="InterPro" id="IPR045313">
    <property type="entry name" value="CBR1-like"/>
</dbReference>
<keyword evidence="2" id="KW-0521">NADP</keyword>
<dbReference type="PRINTS" id="PR00081">
    <property type="entry name" value="GDHRDH"/>
</dbReference>
<protein>
    <submittedName>
        <fullName evidence="5">Short-chain dehydrogenase</fullName>
    </submittedName>
</protein>
<dbReference type="AlphaFoldDB" id="A0A1T4X6T5"/>
<keyword evidence="6" id="KW-1185">Reference proteome</keyword>
<sequence>MDIPVSLVTGAAKGIGLEVVRQLAQRGHYVLLAARNADRGQAAAQQLSASGHVQFLPLDVTSPSSIEQAQQKVRQEFGRLDMLINNAAILLDHYQKPSETSVQQLQETLQTNVMAVHAMIQAFTPLLKASAAPRIINVSSGAGQLSGMQGSVWAPAYQISKTAVNAVTRVWATELSESNIAVNSVCPGWCRTEMGGEGAPRSPEEGAAGIVWLATEAAHQLTSRFFRDREEIAW</sequence>
<reference evidence="6" key="1">
    <citation type="submission" date="2017-02" db="EMBL/GenBank/DDBJ databases">
        <authorList>
            <person name="Varghese N."/>
            <person name="Submissions S."/>
        </authorList>
    </citation>
    <scope>NUCLEOTIDE SEQUENCE [LARGE SCALE GENOMIC DNA]</scope>
    <source>
        <strain evidence="6">ATCC 700200</strain>
    </source>
</reference>